<dbReference type="UniPathway" id="UPA00143"/>
<dbReference type="InterPro" id="IPR003903">
    <property type="entry name" value="UIM_dom"/>
</dbReference>
<feature type="region of interest" description="Disordered" evidence="11">
    <location>
        <begin position="3000"/>
        <end position="3065"/>
    </location>
</feature>
<comment type="catalytic activity">
    <reaction evidence="1">
        <text>S-ubiquitinyl-[E2 ubiquitin-conjugating enzyme]-L-cysteine + [acceptor protein]-L-lysine = [E2 ubiquitin-conjugating enzyme]-L-cysteine + N(6)-ubiquitinyl-[acceptor protein]-L-lysine.</text>
        <dbReference type="EC" id="2.3.2.26"/>
    </reaction>
</comment>
<feature type="region of interest" description="Disordered" evidence="11">
    <location>
        <begin position="3999"/>
        <end position="4020"/>
    </location>
</feature>
<dbReference type="InterPro" id="IPR010314">
    <property type="entry name" value="E3_Ub_ligase_DUF913"/>
</dbReference>
<feature type="compositionally biased region" description="Acidic residues" evidence="11">
    <location>
        <begin position="916"/>
        <end position="927"/>
    </location>
</feature>
<evidence type="ECO:0000256" key="9">
    <source>
        <dbReference type="ARBA" id="ARBA00034494"/>
    </source>
</evidence>
<evidence type="ECO:0000313" key="16">
    <source>
        <dbReference type="RefSeq" id="XP_018011797.1"/>
    </source>
</evidence>
<feature type="compositionally biased region" description="Basic and acidic residues" evidence="11">
    <location>
        <begin position="2894"/>
        <end position="2903"/>
    </location>
</feature>
<protein>
    <recommendedName>
        <fullName evidence="4">HECT-type E3 ubiquitin transferase</fullName>
        <ecNumber evidence="4">2.3.2.26</ecNumber>
    </recommendedName>
</protein>
<feature type="compositionally biased region" description="Low complexity" evidence="11">
    <location>
        <begin position="2694"/>
        <end position="2726"/>
    </location>
</feature>
<feature type="region of interest" description="Disordered" evidence="11">
    <location>
        <begin position="1578"/>
        <end position="1622"/>
    </location>
</feature>
<dbReference type="SMART" id="SM00678">
    <property type="entry name" value="WWE"/>
    <property type="match status" value="1"/>
</dbReference>
<dbReference type="SUPFAM" id="SSF56204">
    <property type="entry name" value="Hect, E3 ligase catalytic domain"/>
    <property type="match status" value="1"/>
</dbReference>
<proteinExistence type="inferred from homology"/>
<dbReference type="GO" id="GO:0008270">
    <property type="term" value="F:zinc ion binding"/>
    <property type="evidence" value="ECO:0007669"/>
    <property type="project" value="InterPro"/>
</dbReference>
<comment type="similarity">
    <text evidence="9">Belongs to the UPL family. TOM1/PTR1 subfamily.</text>
</comment>
<feature type="compositionally biased region" description="Low complexity" evidence="11">
    <location>
        <begin position="3297"/>
        <end position="3307"/>
    </location>
</feature>
<evidence type="ECO:0000256" key="11">
    <source>
        <dbReference type="SAM" id="MobiDB-lite"/>
    </source>
</evidence>
<dbReference type="Pfam" id="PF02825">
    <property type="entry name" value="WWE"/>
    <property type="match status" value="1"/>
</dbReference>
<dbReference type="Pfam" id="PF14377">
    <property type="entry name" value="UBM"/>
    <property type="match status" value="3"/>
</dbReference>
<feature type="compositionally biased region" description="Polar residues" evidence="11">
    <location>
        <begin position="2434"/>
        <end position="2451"/>
    </location>
</feature>
<dbReference type="FunFam" id="3.30.2410.10:FF:000004">
    <property type="entry name" value="E3 ubiquitin-protein ligase HUWE1, variant"/>
    <property type="match status" value="1"/>
</dbReference>
<dbReference type="InterPro" id="IPR018123">
    <property type="entry name" value="WWE-dom_subgr"/>
</dbReference>
<feature type="region of interest" description="Disordered" evidence="11">
    <location>
        <begin position="960"/>
        <end position="982"/>
    </location>
</feature>
<feature type="compositionally biased region" description="Low complexity" evidence="11">
    <location>
        <begin position="4344"/>
        <end position="4355"/>
    </location>
</feature>
<feature type="compositionally biased region" description="Acidic residues" evidence="11">
    <location>
        <begin position="2873"/>
        <end position="2893"/>
    </location>
</feature>
<sequence>MKIDRTKLKKSNSEVPADCRWLIEKLQTCSDEELLEVLRGFHSWSFGKCELYHWTFVLDRFDGILEQAATRQQPSSGELQESWVLHCDLPENAQEQKLVVWLLHFTTLLVEHSFSRHLYSSVDHLNSLLASSSMRVVLAVLNLLYMFSKRSNFIARLAAGPRQTLLARLMHLAESWGGKENGFDLARCCQNLPLECYPASATTLHFEALARDASVSGDGGKLPAPTVAVQIPALHKRAAINTPSQIMDEILQLHNIPKDSQMAVFTHLRLACHFGQHETRLQCVQARLQALSVLVYCNALQDNANTLLYSGLLDEFVAVLELKEPGLTEIKAATLRTLTSIIHLERLPYFPKLSTIMDVTGASSYHGFLPVLVRSCIASLTSPTNTNGSSSSSEAEQPFPAPLATALFSFLYHLASYEAGGEALVACGMMEALLSVVNWRTTEPDHITFVTRAVRVIDLITNLDMQAFQAHGGLSAFINRLELEVNECRKEQPFVINPPNAPEEVPPSPQPMDTDASMEQGNVEAIHSVASTSSVSPPDASTLNLGPDEEEKEDPAAAGAAGGAFSAAGGTSNAADGTSDAADGASNADNGASNADNGASNGASNAVEGASNTADEASNAADGASNAADGASKAAPGTSIADDGTSDAAEAHADTSATGVAGLNLDSSPVVGDSATISYPDYSAAKTNLTCLAQRAALLKSMLNFLKKAIQDPAFSDSMRHLMEASLPSSLRHIISNAEYYGPSLFLLATDVVTVYVFGEPSFLSSLQDNGLTNVVLHALLIKDVPATREVLSSLPNVFSALCLNSRGLQAFVACRPFEKLFQVLLSPDYLLAMRRRRSADPMGDTASNLGNAMDELMRHQPSLKTVAMKAIVLLLKELCHLGNDKSFVCWKTPPKNEPSPAPSSRSLERETNDNSSDEEEYDEEEREVVTENVEGNDAVDVSVSAVSAAAADVSVVSSDVAGSSGSNCSQEKRGDISNTSDEKKPVPLVDYILNVMKFVDAILSNNATDDHCKEFVLQKGLAPLLEILGLPNLPLDFPSSNACVAVGSVCKSILNLAHESGVVKCGLECVEQKLQTLAPFNMNRSNDSMLLLEVRMAVEACGSEALNSPADPLLNAQRTPLVHTLTAVHAYCTMLVHVCRTSQTDIRQLSVSQWGSDVGLRVLSGLALLYQTLVWETTILINTIADLEKTAASDASKDGSGIEPMDTESSDASAAAAAAAACELQLKLSRQLLASASRLGKVLAELFTLLVKLCVGSPLRQRRGQSLPPTPASPSVSARTVAESLASLLQSLLHWPPSTPESGESTAVAALPSNTGLDKLQLTFMICSLRFTSPMLFDDKKMPYHLLLHYFFQCHGLTAFFESFEWALEAADAHFKSAGREKSAGKKDEVGDTLLEYLESWCALLERLVNPRHMLESPHALPPKVYPLGCLSFNPLSFLMHIQKVAFKAVLKIWERSCVTSYSLNLTELVLGVLCSILKAELVISERLSKEKQSSPSTGGALGNLGSDLVMVASAPSTHIPASVVTTTTNTAAASAQLPEASSSSSGVAESSYSDGPLRPAAALIASLISSATTEAGVSAGGADNTSTTIIVPPPVSAGSLAAGALRPDEDDEDDDEDDLEAENNRQRMRALVDMGFPERRVMRAIAETSTLEQATEFLLMSPATDHLALGILGSLDRDAPDAELSEDAQMLRAIAMSLQEDLTPATDGTTPSTSTAAPNDTADPASTSAASEATQPSSSGTTPSSRSKIPVGRAQLFEAPLKKEELDAFTDNLLEGCLRQLDAQGEIVYKVCDLLTTCSKRNGPKWLEKMLKTLVEEISCEALELQRMASSAACYDDVRQLWASPLANKFAMRLHLMTLLLEEVRHTCTQHITCDELINHLTLLLCDTEAAMSSYSRTAGTAGAAEEECKEKPQQESTQTSSATSVSVLLMPLNLASLDIPERNTSVNKTTQSTTPKWIAPALLFIDLYEKIFVAARKRMALLKKHKRVWKCFDINSHKWVAYTAANNKIIDDAYFAGESSVRIINARRKYLIQFASLVQISEESGNRRPVMVSWDDDVNKTGSAKASSTNIAGTASSSTATATTTGGAVGGSDITSSPAELPAAEPTGTGVLSGPLFLTMEQQFLDFMQGSGEWGPSERSTQHLLPPPPPSSHGGDLTSPTADPMSEITSKMPEAQEMMDMDEESKESEADIVDELPDNISESLIRVCVGLLKHGVDTDTLHAVLRLSLRLTRVWSRAAQFARLGGIKALLECSDALAFKGFYNLAALLMRHVLEEPRTLKHAMEKAIRGTVGSSSSAPGVGGSSSGRELHHLLRLLAPASCRSHDMMTSLAQEMLRISSTVPQISRPVLHQPNNDEVIICQISPTYKSSTASSSANESSAEAQQVIHDLLDALTISGDEDMSSCSDQSSPADAACVVNGPPDTVNGAAETGTSARRQLDLSRSSSVNDMVVQDVDDASPMESETSKLPNVPKPTNKGKRRLLSRWSICKLLAEFVRCYSDVAKLVTEHVYSPETTENISHECSALAYMLDWFVSGSSNSPTTTDDGRGYVKLLVGALASCNHAPECQAVLVSEVKSALYRACQAPESSAKHDQVQALVNLLCTMMETCPPHYSSANSVFAKTNVGMNNMLKILVRKGVITDLARLPHCLDLSSPHLAGTINAALKALEIVARVMNTVALVPSAAVRRKNNQATSSAAANAQERADGAVTASAATADAGESNASSNPTAGDPIQSSRDHEQAEEEEEEEEGGEEEEEEEQTLHAEEDVEQHEGPAGDLDAILSRIIDNRRRETESGGEGGEDDNGDDDDDDGDRNNALATLTFVISDQPMDTEDDTLHDSRMVTHSESQFLEDHEETNDDHDSSSSSSDSSDDDDDDDDNDDDGDNEDNEDVVHDENHADGDDEDEDMDDGSVIDEEEEEEDEEEEEGEPVLFDDSFLRMSGGDRDSEDMVLVPTYQHYIDTIDTIDHMIFGNRLTIPQHGSSFGLHDDQGFMALSTASSSTGAGGGNSAIPAHPLLQNPRDGGAAAAGAAASSSGGAGGSLPGGGAGGSGGRGSQARGGRSRGVLRYSHTPRVTHSANSALLQRLLGRNPSDVLELSSSLRDTTQVWFTNQDVRIFQPDTDPLLSQFLTQNTSVLGGGCNSLSNIPSSMARWTEEARVLHSDAVHDTIMRVKGPLLSVLETRRAAEQAERDRKKKEQEAASEPSSLPALLSSRSMSDQPSSKLVSNVQDGGSVTDDLQNSTPETADVSHSALPPAPTTPPVPAGGTFEESIASFATASSESSHEPTAAPTDLSIASSSHPSRSIVTSESPVTSIAPASIEPPTSLHNLLSDADASSDALRLTPGMIISSATPAAEDNRSRSAVSTSATEDYGSSASITNTANSVDTLFSLSSTSAAIVPSETIPPVPPLPQLSPSREQSLSYTDYESAQSSEPPSLSHVETQREDTDATGEDVPTSVDAPDVLHTSASNIDAGNAAQGTTAAETVQQQPDASALPEAMAVSPASSPMLQAINAVSESLSSLAAATESSSSTTPAAVANPGVIHARDTEFADILGDIEIPEGVDPSFLAALPEDMRQEVISEHLRLLRARNRANEAPGSRPPAGEGAPQEATGEVNPEFLAALPPSIQEEVLAQQRVQQAASARHNPDEPVDAAQFLEALPPSLRQTILTDLDNSQFSALPPDLAQEAQTLRRLREAQTLRSHHRLQRESAMGSHTLSHILRNTARLGSRIMQSGSWSTSWNLQPSSSSTGPHAALASKNRGRQLLDHEALSCLLVLLFLDEAKLNTARLHRVLKHLCSHAPTRRWVLATLLSIIETCEEMPQPRTLHPPASIQELSAAGEVLPSTPDHSKGAIKKTSKSTVLTSTPLARDAKASTSQDMASSSRSPSSASTDDPLSRTPGNLQELSSSKTSSSSSPAWLSMSIDAALGCRANVFQIQRPMQLGKKSSSSLPTTVSVSIHPQASPLVCKHTLDALISLAKTFPAHFLPYRKHADATVKTPGASGKGETVDDATASKSGPKAPYSTDFWELLVKLDTINVCKKGKGLARSHSTTGGSACGTEDDNEPLSLEQSPLGLLLEQLAHPVIRRSALLTDKLLRLLALVSAGLVPLPSSSLQNKQKYPQENMDALQRLFSLAIQVLTSKSCSEEGLEDATCILVNLSQCSPSSRSLVLRLLLQGASMLGRTVAVHINALLEDLRAHVASALPASLEHHQDTSSRGTLRDRFTQEEVVIVGQSGSRSKAPSAGSELQLASMPALTSKTSSQAFFLRTLKVIVQLRDAAARRLNSVNTRTAATRVDDHSGSGAGVPDVGAGNAGGVPRDSSSSTTNANTAAEITGANAASSSGVNAAEGGTSSETSAPAVSVTENISQPQQEASQQQESMDVQQSDEPSTRPLSTASPTAEEHPVAEASSEEMDVDQGEEEMKLQSLSQALQLDELWQALSKCLDELAESPDSHAVLVLQPAVEAFFLVHATKATAQPTTASPRSAQLAESRESQLAHLNDLAPMSPLPPVPSPAAAATNDDGESSSNSLGALSTLSDSEKFLKFAERHRSVLNQILRQCTVHLADGPFSVLVDHIRLLDFDIKRKYFRTELERADDGVRREDLTVHVRRDHVFEDSFRELHRRSSDDWKNRFYIVFEGEEGQDAGGLLREWYMIISREIFNPMYALFCISPGDRVTYMINSSSHCNSNHLSYFKFVGRVIAKAVYDNKLLECYFTRSFYKHILGKMVRFTDMESEDYSFYQGLVYLMENDVNTLGYELTFSTEVQEFGVTEVRELKPNGEKIPVTEENKMEYIKLVCQMKMTGAIRKQLNAFLEGFYDIIPKRLISIFNEQELELLISGLPNIDIDDLRANTEYHKYQPNSLQIQWFWRALRGFDQAERAKFLQFVTGTSKVPLQGFAALEGMNGIQKFQIHRDDRATDRLPSAHTCFNQLDLPVYETYDKLRHYLLKAVHECSEGFGFA</sequence>
<dbReference type="SUPFAM" id="SSF46934">
    <property type="entry name" value="UBA-like"/>
    <property type="match status" value="1"/>
</dbReference>
<feature type="compositionally biased region" description="Polar residues" evidence="11">
    <location>
        <begin position="3364"/>
        <end position="3381"/>
    </location>
</feature>
<evidence type="ECO:0000256" key="3">
    <source>
        <dbReference type="ARBA" id="ARBA00004906"/>
    </source>
</evidence>
<dbReference type="InterPro" id="IPR000569">
    <property type="entry name" value="HECT_dom"/>
</dbReference>
<feature type="region of interest" description="Disordered" evidence="11">
    <location>
        <begin position="3405"/>
        <end position="3465"/>
    </location>
</feature>
<feature type="compositionally biased region" description="Pro residues" evidence="11">
    <location>
        <begin position="499"/>
        <end position="510"/>
    </location>
</feature>
<feature type="compositionally biased region" description="Acidic residues" evidence="11">
    <location>
        <begin position="1610"/>
        <end position="1622"/>
    </location>
</feature>
<feature type="compositionally biased region" description="Acidic residues" evidence="11">
    <location>
        <begin position="4414"/>
        <end position="4424"/>
    </location>
</feature>
<dbReference type="GO" id="GO:0005634">
    <property type="term" value="C:nucleus"/>
    <property type="evidence" value="ECO:0007669"/>
    <property type="project" value="UniProtKB-SubCell"/>
</dbReference>
<feature type="compositionally biased region" description="Pro residues" evidence="11">
    <location>
        <begin position="3406"/>
        <end position="3415"/>
    </location>
</feature>
<feature type="compositionally biased region" description="Acidic residues" evidence="11">
    <location>
        <begin position="2904"/>
        <end position="2932"/>
    </location>
</feature>
<dbReference type="InterPro" id="IPR025527">
    <property type="entry name" value="HUWE1/Rev1_UBM"/>
</dbReference>
<keyword evidence="7 10" id="KW-0833">Ubl conjugation pathway</keyword>
<dbReference type="CTD" id="10075"/>
<feature type="compositionally biased region" description="Low complexity" evidence="11">
    <location>
        <begin position="3204"/>
        <end position="3216"/>
    </location>
</feature>
<feature type="active site" description="Glycyl thioester intermediate" evidence="10">
    <location>
        <position position="4933"/>
    </location>
</feature>
<evidence type="ECO:0000256" key="1">
    <source>
        <dbReference type="ARBA" id="ARBA00000885"/>
    </source>
</evidence>
<dbReference type="PROSITE" id="PS50918">
    <property type="entry name" value="WWE"/>
    <property type="match status" value="1"/>
</dbReference>
<dbReference type="GO" id="GO:0006511">
    <property type="term" value="P:ubiquitin-dependent protein catabolic process"/>
    <property type="evidence" value="ECO:0007669"/>
    <property type="project" value="TreeGrafter"/>
</dbReference>
<feature type="compositionally biased region" description="Low complexity" evidence="11">
    <location>
        <begin position="3026"/>
        <end position="3038"/>
    </location>
</feature>
<evidence type="ECO:0000256" key="7">
    <source>
        <dbReference type="ARBA" id="ARBA00022786"/>
    </source>
</evidence>
<feature type="compositionally biased region" description="Acidic residues" evidence="11">
    <location>
        <begin position="2802"/>
        <end position="2815"/>
    </location>
</feature>
<dbReference type="Pfam" id="PF00632">
    <property type="entry name" value="HECT"/>
    <property type="match status" value="1"/>
</dbReference>
<reference evidence="16" key="1">
    <citation type="submission" date="2025-08" db="UniProtKB">
        <authorList>
            <consortium name="RefSeq"/>
        </authorList>
    </citation>
    <scope>IDENTIFICATION</scope>
    <source>
        <tissue evidence="16">Whole organism</tissue>
    </source>
</reference>
<feature type="region of interest" description="Disordered" evidence="11">
    <location>
        <begin position="3595"/>
        <end position="3615"/>
    </location>
</feature>
<feature type="region of interest" description="Disordered" evidence="11">
    <location>
        <begin position="4344"/>
        <end position="4428"/>
    </location>
</feature>
<feature type="region of interest" description="Disordered" evidence="11">
    <location>
        <begin position="3186"/>
        <end position="3322"/>
    </location>
</feature>
<evidence type="ECO:0000259" key="12">
    <source>
        <dbReference type="PROSITE" id="PS50030"/>
    </source>
</evidence>
<feature type="domain" description="HECT" evidence="13">
    <location>
        <begin position="4630"/>
        <end position="4966"/>
    </location>
</feature>
<feature type="compositionally biased region" description="Polar residues" evidence="11">
    <location>
        <begin position="3420"/>
        <end position="3438"/>
    </location>
</feature>
<dbReference type="EC" id="2.3.2.26" evidence="4"/>
<feature type="region of interest" description="Disordered" evidence="11">
    <location>
        <begin position="3354"/>
        <end position="3381"/>
    </location>
</feature>
<organism evidence="15 16">
    <name type="scientific">Hyalella azteca</name>
    <name type="common">Amphipod</name>
    <dbReference type="NCBI Taxonomy" id="294128"/>
    <lineage>
        <taxon>Eukaryota</taxon>
        <taxon>Metazoa</taxon>
        <taxon>Ecdysozoa</taxon>
        <taxon>Arthropoda</taxon>
        <taxon>Crustacea</taxon>
        <taxon>Multicrustacea</taxon>
        <taxon>Malacostraca</taxon>
        <taxon>Eumalacostraca</taxon>
        <taxon>Peracarida</taxon>
        <taxon>Amphipoda</taxon>
        <taxon>Senticaudata</taxon>
        <taxon>Talitrida</taxon>
        <taxon>Talitroidea</taxon>
        <taxon>Hyalellidae</taxon>
        <taxon>Hyalella</taxon>
    </lineage>
</organism>
<feature type="compositionally biased region" description="Low complexity" evidence="11">
    <location>
        <begin position="1722"/>
        <end position="1749"/>
    </location>
</feature>
<dbReference type="InterPro" id="IPR015940">
    <property type="entry name" value="UBA"/>
</dbReference>
<feature type="compositionally biased region" description="Polar residues" evidence="11">
    <location>
        <begin position="529"/>
        <end position="544"/>
    </location>
</feature>
<feature type="compositionally biased region" description="Basic and acidic residues" evidence="11">
    <location>
        <begin position="2763"/>
        <end position="2777"/>
    </location>
</feature>
<feature type="region of interest" description="Disordered" evidence="11">
    <location>
        <begin position="891"/>
        <end position="936"/>
    </location>
</feature>
<feature type="compositionally biased region" description="Gly residues" evidence="11">
    <location>
        <begin position="3039"/>
        <end position="3057"/>
    </location>
</feature>
<evidence type="ECO:0000259" key="13">
    <source>
        <dbReference type="PROSITE" id="PS50237"/>
    </source>
</evidence>
<feature type="region of interest" description="Disordered" evidence="11">
    <location>
        <begin position="2064"/>
        <end position="2111"/>
    </location>
</feature>
<evidence type="ECO:0000256" key="2">
    <source>
        <dbReference type="ARBA" id="ARBA00004123"/>
    </source>
</evidence>
<feature type="compositionally biased region" description="Polar residues" evidence="11">
    <location>
        <begin position="4356"/>
        <end position="4371"/>
    </location>
</feature>
<feature type="region of interest" description="Disordered" evidence="11">
    <location>
        <begin position="2690"/>
        <end position="2950"/>
    </location>
</feature>
<dbReference type="InterPro" id="IPR037197">
    <property type="entry name" value="WWE_dom_sf"/>
</dbReference>
<feature type="region of interest" description="Disordered" evidence="11">
    <location>
        <begin position="2428"/>
        <end position="2452"/>
    </location>
</feature>
<dbReference type="PROSITE" id="PS50237">
    <property type="entry name" value="HECT"/>
    <property type="match status" value="1"/>
</dbReference>
<dbReference type="OrthoDB" id="8068875at2759"/>
<dbReference type="KEGG" id="hazt:108669026"/>
<dbReference type="Gene3D" id="3.30.720.50">
    <property type="match status" value="1"/>
</dbReference>
<evidence type="ECO:0000313" key="15">
    <source>
        <dbReference type="Proteomes" id="UP000694843"/>
    </source>
</evidence>
<evidence type="ECO:0000256" key="6">
    <source>
        <dbReference type="ARBA" id="ARBA00022679"/>
    </source>
</evidence>
<feature type="compositionally biased region" description="Polar residues" evidence="11">
    <location>
        <begin position="4385"/>
        <end position="4403"/>
    </location>
</feature>
<dbReference type="InterPro" id="IPR050409">
    <property type="entry name" value="E3_ubiq-protein_ligase"/>
</dbReference>
<dbReference type="Gene3D" id="3.90.1750.10">
    <property type="entry name" value="Hect, E3 ligase catalytic domains"/>
    <property type="match status" value="1"/>
</dbReference>
<comment type="pathway">
    <text evidence="3">Protein modification; protein ubiquitination.</text>
</comment>
<keyword evidence="8" id="KW-0539">Nucleus</keyword>
<feature type="region of interest" description="Disordered" evidence="11">
    <location>
        <begin position="2460"/>
        <end position="2479"/>
    </location>
</feature>
<dbReference type="Gene3D" id="3.30.2160.10">
    <property type="entry name" value="Hect, E3 ligase catalytic domain"/>
    <property type="match status" value="1"/>
</dbReference>
<dbReference type="PANTHER" id="PTHR11254:SF67">
    <property type="entry name" value="E3 UBIQUITIN-PROTEIN LIGASE HUWE1"/>
    <property type="match status" value="1"/>
</dbReference>
<feature type="region of interest" description="Disordered" evidence="11">
    <location>
        <begin position="4507"/>
        <end position="4536"/>
    </location>
</feature>
<evidence type="ECO:0000256" key="4">
    <source>
        <dbReference type="ARBA" id="ARBA00012485"/>
    </source>
</evidence>
<feature type="compositionally biased region" description="Low complexity" evidence="11">
    <location>
        <begin position="3884"/>
        <end position="3894"/>
    </location>
</feature>
<feature type="region of interest" description="Disordered" evidence="11">
    <location>
        <begin position="2132"/>
        <end position="2170"/>
    </location>
</feature>
<evidence type="ECO:0000259" key="14">
    <source>
        <dbReference type="PROSITE" id="PS50918"/>
    </source>
</evidence>
<dbReference type="GO" id="GO:0009966">
    <property type="term" value="P:regulation of signal transduction"/>
    <property type="evidence" value="ECO:0007669"/>
    <property type="project" value="UniProtKB-ARBA"/>
</dbReference>
<evidence type="ECO:0000256" key="5">
    <source>
        <dbReference type="ARBA" id="ARBA00022553"/>
    </source>
</evidence>
<keyword evidence="5" id="KW-0597">Phosphoprotein</keyword>
<feature type="region of interest" description="Disordered" evidence="11">
    <location>
        <begin position="494"/>
        <end position="516"/>
    </location>
</feature>
<dbReference type="FunFam" id="3.90.1750.10:FF:000003">
    <property type="entry name" value="E3 ubiquitin-protein ligase UPL1"/>
    <property type="match status" value="1"/>
</dbReference>
<gene>
    <name evidence="16" type="primary">LOC108669026</name>
</gene>
<evidence type="ECO:0000256" key="10">
    <source>
        <dbReference type="PROSITE-ProRule" id="PRU00104"/>
    </source>
</evidence>
<dbReference type="OMA" id="ADEMKYG"/>
<feature type="compositionally biased region" description="Low complexity" evidence="11">
    <location>
        <begin position="556"/>
        <end position="635"/>
    </location>
</feature>
<dbReference type="SUPFAM" id="SSF117839">
    <property type="entry name" value="WWE domain"/>
    <property type="match status" value="1"/>
</dbReference>
<dbReference type="PROSITE" id="PS50030">
    <property type="entry name" value="UBA"/>
    <property type="match status" value="1"/>
</dbReference>
<dbReference type="Pfam" id="PF06025">
    <property type="entry name" value="DUF913"/>
    <property type="match status" value="1"/>
</dbReference>
<feature type="domain" description="UBA" evidence="12">
    <location>
        <begin position="1624"/>
        <end position="1663"/>
    </location>
</feature>
<dbReference type="InterPro" id="IPR009060">
    <property type="entry name" value="UBA-like_sf"/>
</dbReference>
<feature type="compositionally biased region" description="Low complexity" evidence="11">
    <location>
        <begin position="1917"/>
        <end position="1926"/>
    </location>
</feature>
<dbReference type="Gene3D" id="1.10.8.10">
    <property type="entry name" value="DNA helicase RuvA subunit, C-terminal domain"/>
    <property type="match status" value="1"/>
</dbReference>
<feature type="region of interest" description="Disordered" evidence="11">
    <location>
        <begin position="4296"/>
        <end position="4332"/>
    </location>
</feature>
<comment type="subcellular location">
    <subcellularLocation>
        <location evidence="2">Nucleus</location>
    </subcellularLocation>
</comment>
<feature type="compositionally biased region" description="Low complexity" evidence="11">
    <location>
        <begin position="2069"/>
        <end position="2089"/>
    </location>
</feature>
<keyword evidence="6" id="KW-0808">Transferase</keyword>
<feature type="compositionally biased region" description="Polar residues" evidence="11">
    <location>
        <begin position="3217"/>
        <end position="3247"/>
    </location>
</feature>
<feature type="compositionally biased region" description="Low complexity" evidence="11">
    <location>
        <begin position="3910"/>
        <end position="3920"/>
    </location>
</feature>
<feature type="compositionally biased region" description="Basic and acidic residues" evidence="11">
    <location>
        <begin position="2838"/>
        <end position="2847"/>
    </location>
</feature>
<dbReference type="GeneID" id="108669026"/>
<feature type="domain" description="WWE" evidence="14">
    <location>
        <begin position="1977"/>
        <end position="2055"/>
    </location>
</feature>
<dbReference type="GO" id="GO:0000209">
    <property type="term" value="P:protein polyubiquitination"/>
    <property type="evidence" value="ECO:0007669"/>
    <property type="project" value="TreeGrafter"/>
</dbReference>
<dbReference type="GO" id="GO:0061630">
    <property type="term" value="F:ubiquitin protein ligase activity"/>
    <property type="evidence" value="ECO:0007669"/>
    <property type="project" value="UniProtKB-EC"/>
</dbReference>
<feature type="compositionally biased region" description="Low complexity" evidence="11">
    <location>
        <begin position="4372"/>
        <end position="4384"/>
    </location>
</feature>
<name>A0A8B7NDW3_HYAAZ</name>
<dbReference type="Gene3D" id="6.10.250.1630">
    <property type="match status" value="1"/>
</dbReference>
<evidence type="ECO:0000256" key="8">
    <source>
        <dbReference type="ARBA" id="ARBA00023242"/>
    </source>
</evidence>
<feature type="compositionally biased region" description="Acidic residues" evidence="11">
    <location>
        <begin position="2744"/>
        <end position="2762"/>
    </location>
</feature>
<dbReference type="CDD" id="cd00078">
    <property type="entry name" value="HECTc"/>
    <property type="match status" value="1"/>
</dbReference>
<dbReference type="PANTHER" id="PTHR11254">
    <property type="entry name" value="HECT DOMAIN UBIQUITIN-PROTEIN LIGASE"/>
    <property type="match status" value="1"/>
</dbReference>
<dbReference type="PROSITE" id="PS50330">
    <property type="entry name" value="UIM"/>
    <property type="match status" value="1"/>
</dbReference>
<dbReference type="GO" id="GO:0005737">
    <property type="term" value="C:cytoplasm"/>
    <property type="evidence" value="ECO:0007669"/>
    <property type="project" value="TreeGrafter"/>
</dbReference>
<dbReference type="FunFam" id="3.30.2160.10:FF:000007">
    <property type="entry name" value="E3 ubiquitin-protein ligase HUWE1 isoform X2"/>
    <property type="match status" value="1"/>
</dbReference>
<dbReference type="InterPro" id="IPR004170">
    <property type="entry name" value="WWE_dom"/>
</dbReference>
<feature type="region of interest" description="Disordered" evidence="11">
    <location>
        <begin position="1703"/>
        <end position="1752"/>
    </location>
</feature>
<feature type="compositionally biased region" description="Polar residues" evidence="11">
    <location>
        <begin position="1708"/>
        <end position="1720"/>
    </location>
</feature>
<accession>A0A8B7NDW3</accession>
<dbReference type="Pfam" id="PF06012">
    <property type="entry name" value="DUF908"/>
    <property type="match status" value="1"/>
</dbReference>
<dbReference type="InterPro" id="IPR010309">
    <property type="entry name" value="E3_Ub_ligase_DUF908"/>
</dbReference>
<dbReference type="RefSeq" id="XP_018011797.1">
    <property type="nucleotide sequence ID" value="XM_018156308.2"/>
</dbReference>
<feature type="region of interest" description="Disordered" evidence="11">
    <location>
        <begin position="1905"/>
        <end position="1926"/>
    </location>
</feature>
<feature type="region of interest" description="Disordered" evidence="11">
    <location>
        <begin position="529"/>
        <end position="649"/>
    </location>
</feature>
<keyword evidence="15" id="KW-1185">Reference proteome</keyword>
<feature type="compositionally biased region" description="Basic and acidic residues" evidence="11">
    <location>
        <begin position="3186"/>
        <end position="3202"/>
    </location>
</feature>
<dbReference type="InterPro" id="IPR035983">
    <property type="entry name" value="Hect_E3_ubiquitin_ligase"/>
</dbReference>
<dbReference type="Proteomes" id="UP000694843">
    <property type="component" value="Unplaced"/>
</dbReference>
<dbReference type="Gene3D" id="3.30.2410.10">
    <property type="entry name" value="Hect, E3 ligase catalytic domain"/>
    <property type="match status" value="1"/>
</dbReference>
<feature type="region of interest" description="Disordered" evidence="11">
    <location>
        <begin position="3845"/>
        <end position="3920"/>
    </location>
</feature>
<feature type="compositionally biased region" description="Basic and acidic residues" evidence="11">
    <location>
        <begin position="971"/>
        <end position="982"/>
    </location>
</feature>
<feature type="compositionally biased region" description="Pro residues" evidence="11">
    <location>
        <begin position="3257"/>
        <end position="3266"/>
    </location>
</feature>
<dbReference type="SMART" id="SM00119">
    <property type="entry name" value="HECTc"/>
    <property type="match status" value="1"/>
</dbReference>